<dbReference type="STRING" id="966.BTA35_0216050"/>
<dbReference type="InterPro" id="IPR029039">
    <property type="entry name" value="Flavoprotein-like_sf"/>
</dbReference>
<comment type="catalytic activity">
    <reaction evidence="6">
        <text>2 a quinone + NADH + H(+) = 2 a 1,4-benzosemiquinone + NAD(+)</text>
        <dbReference type="Rhea" id="RHEA:65952"/>
        <dbReference type="ChEBI" id="CHEBI:15378"/>
        <dbReference type="ChEBI" id="CHEBI:57540"/>
        <dbReference type="ChEBI" id="CHEBI:57945"/>
        <dbReference type="ChEBI" id="CHEBI:132124"/>
        <dbReference type="ChEBI" id="CHEBI:134225"/>
    </reaction>
</comment>
<name>A0A1T1H814_OCELI</name>
<accession>A0A1T1H814</accession>
<proteinExistence type="inferred from homology"/>
<evidence type="ECO:0000313" key="9">
    <source>
        <dbReference type="Proteomes" id="UP000190064"/>
    </source>
</evidence>
<dbReference type="Pfam" id="PF02525">
    <property type="entry name" value="Flavodoxin_2"/>
    <property type="match status" value="1"/>
</dbReference>
<keyword evidence="3 6" id="KW-0560">Oxidoreductase</keyword>
<dbReference type="GO" id="GO:0010181">
    <property type="term" value="F:FMN binding"/>
    <property type="evidence" value="ECO:0007669"/>
    <property type="project" value="UniProtKB-UniRule"/>
</dbReference>
<evidence type="ECO:0000313" key="8">
    <source>
        <dbReference type="EMBL" id="OOV86014.1"/>
    </source>
</evidence>
<evidence type="ECO:0000256" key="2">
    <source>
        <dbReference type="ARBA" id="ARBA00022643"/>
    </source>
</evidence>
<keyword evidence="1 6" id="KW-0285">Flavoprotein</keyword>
<protein>
    <recommendedName>
        <fullName evidence="6">FMN dependent NADH:quinone oxidoreductase</fullName>
        <ecNumber evidence="6">1.6.5.-</ecNumber>
    </recommendedName>
    <alternativeName>
        <fullName evidence="6">Azo-dye reductase</fullName>
    </alternativeName>
    <alternativeName>
        <fullName evidence="6">FMN-dependent NADH-azo compound oxidoreductase</fullName>
    </alternativeName>
    <alternativeName>
        <fullName evidence="6">FMN-dependent NADH-azoreductase</fullName>
        <ecNumber evidence="6">1.7.1.17</ecNumber>
    </alternativeName>
</protein>
<dbReference type="HAMAP" id="MF_01216">
    <property type="entry name" value="Azoreductase_type1"/>
    <property type="match status" value="1"/>
</dbReference>
<dbReference type="PANTHER" id="PTHR43741:SF2">
    <property type="entry name" value="FMN-DEPENDENT NADH:QUINONE OXIDOREDUCTASE"/>
    <property type="match status" value="1"/>
</dbReference>
<evidence type="ECO:0000256" key="6">
    <source>
        <dbReference type="HAMAP-Rule" id="MF_01216"/>
    </source>
</evidence>
<comment type="catalytic activity">
    <reaction evidence="5">
        <text>N,N-dimethyl-1,4-phenylenediamine + anthranilate + 2 NAD(+) = 2-(4-dimethylaminophenyl)diazenylbenzoate + 2 NADH + 2 H(+)</text>
        <dbReference type="Rhea" id="RHEA:55872"/>
        <dbReference type="ChEBI" id="CHEBI:15378"/>
        <dbReference type="ChEBI" id="CHEBI:15783"/>
        <dbReference type="ChEBI" id="CHEBI:16567"/>
        <dbReference type="ChEBI" id="CHEBI:57540"/>
        <dbReference type="ChEBI" id="CHEBI:57945"/>
        <dbReference type="ChEBI" id="CHEBI:71579"/>
        <dbReference type="EC" id="1.7.1.17"/>
    </reaction>
    <physiologicalReaction direction="right-to-left" evidence="5">
        <dbReference type="Rhea" id="RHEA:55874"/>
    </physiologicalReaction>
</comment>
<comment type="cofactor">
    <cofactor evidence="6">
        <name>FMN</name>
        <dbReference type="ChEBI" id="CHEBI:58210"/>
    </cofactor>
    <text evidence="6">Binds 1 FMN per subunit.</text>
</comment>
<comment type="similarity">
    <text evidence="6">Belongs to the azoreductase type 1 family.</text>
</comment>
<gene>
    <name evidence="6" type="primary">azoR</name>
    <name evidence="8" type="ORF">BTA35_0216050</name>
</gene>
<dbReference type="InterPro" id="IPR050104">
    <property type="entry name" value="FMN-dep_NADH:Q_OxRdtase_AzoR1"/>
</dbReference>
<dbReference type="GO" id="GO:0016652">
    <property type="term" value="F:oxidoreductase activity, acting on NAD(P)H as acceptor"/>
    <property type="evidence" value="ECO:0007669"/>
    <property type="project" value="UniProtKB-UniRule"/>
</dbReference>
<dbReference type="EC" id="1.6.5.-" evidence="6"/>
<comment type="function">
    <text evidence="6">Also exhibits azoreductase activity. Catalyzes the reductive cleavage of the azo bond in aromatic azo compounds to the corresponding amines.</text>
</comment>
<feature type="binding site" evidence="6">
    <location>
        <position position="10"/>
    </location>
    <ligand>
        <name>FMN</name>
        <dbReference type="ChEBI" id="CHEBI:58210"/>
    </ligand>
</feature>
<keyword evidence="4 6" id="KW-0520">NAD</keyword>
<reference evidence="8" key="1">
    <citation type="submission" date="2017-02" db="EMBL/GenBank/DDBJ databases">
        <title>Draft Genome Sequence of the Salt Water Bacterium Oceanospirillum linum ATCC 11336.</title>
        <authorList>
            <person name="Trachtenberg A.M."/>
            <person name="Carney J.G."/>
            <person name="Linnane J.D."/>
            <person name="Rheaume B.A."/>
            <person name="Pitts N.L."/>
            <person name="Mykles D.L."/>
            <person name="Maclea K.S."/>
        </authorList>
    </citation>
    <scope>NUCLEOTIDE SEQUENCE [LARGE SCALE GENOMIC DNA]</scope>
    <source>
        <strain evidence="8">ATCC 11336</strain>
    </source>
</reference>
<dbReference type="Proteomes" id="UP000190064">
    <property type="component" value="Unassembled WGS sequence"/>
</dbReference>
<dbReference type="InterPro" id="IPR003680">
    <property type="entry name" value="Flavodoxin_fold"/>
</dbReference>
<dbReference type="EC" id="1.7.1.17" evidence="6"/>
<dbReference type="GO" id="GO:0016655">
    <property type="term" value="F:oxidoreductase activity, acting on NAD(P)H, quinone or similar compound as acceptor"/>
    <property type="evidence" value="ECO:0007669"/>
    <property type="project" value="InterPro"/>
</dbReference>
<evidence type="ECO:0000256" key="4">
    <source>
        <dbReference type="ARBA" id="ARBA00023027"/>
    </source>
</evidence>
<organism evidence="8 9">
    <name type="scientific">Oceanospirillum linum</name>
    <dbReference type="NCBI Taxonomy" id="966"/>
    <lineage>
        <taxon>Bacteria</taxon>
        <taxon>Pseudomonadati</taxon>
        <taxon>Pseudomonadota</taxon>
        <taxon>Gammaproteobacteria</taxon>
        <taxon>Oceanospirillales</taxon>
        <taxon>Oceanospirillaceae</taxon>
        <taxon>Oceanospirillum</taxon>
    </lineage>
</organism>
<evidence type="ECO:0000256" key="3">
    <source>
        <dbReference type="ARBA" id="ARBA00023002"/>
    </source>
</evidence>
<dbReference type="PANTHER" id="PTHR43741">
    <property type="entry name" value="FMN-DEPENDENT NADH-AZOREDUCTASE 1"/>
    <property type="match status" value="1"/>
</dbReference>
<dbReference type="RefSeq" id="WP_078320821.1">
    <property type="nucleotide sequence ID" value="NZ_FXTS01000011.1"/>
</dbReference>
<sequence length="201" mass="22105">MKNLLVIHSSPKRSQSITRDLTTEFIEKWRNTNPQSAIINRDVGVNPPPHLTEETIGAFYTPAEQRSEAQKKALTVSDELIAELRAADEIVIASPMHNFSITSGLKTWIDQIARVGETFQYTEQGPQGLLKDRPVYVITASGGDYRPHTPIAFLNHQDTYLKVALNFVGLQDLRLIQAAGVAAGEAPVNEARTALTEAISA</sequence>
<dbReference type="EMBL" id="MTSD02000010">
    <property type="protein sequence ID" value="OOV86014.1"/>
    <property type="molecule type" value="Genomic_DNA"/>
</dbReference>
<evidence type="ECO:0000259" key="7">
    <source>
        <dbReference type="Pfam" id="PF02525"/>
    </source>
</evidence>
<feature type="domain" description="Flavodoxin-like fold" evidence="7">
    <location>
        <begin position="2"/>
        <end position="198"/>
    </location>
</feature>
<dbReference type="AlphaFoldDB" id="A0A1T1H814"/>
<dbReference type="GO" id="GO:0009055">
    <property type="term" value="F:electron transfer activity"/>
    <property type="evidence" value="ECO:0007669"/>
    <property type="project" value="UniProtKB-UniRule"/>
</dbReference>
<keyword evidence="2 6" id="KW-0288">FMN</keyword>
<comment type="function">
    <text evidence="6">Quinone reductase that provides resistance to thiol-specific stress caused by electrophilic quinones.</text>
</comment>
<keyword evidence="9" id="KW-1185">Reference proteome</keyword>
<comment type="caution">
    <text evidence="8">The sequence shown here is derived from an EMBL/GenBank/DDBJ whole genome shotgun (WGS) entry which is preliminary data.</text>
</comment>
<evidence type="ECO:0000256" key="5">
    <source>
        <dbReference type="ARBA" id="ARBA00048542"/>
    </source>
</evidence>
<dbReference type="InterPro" id="IPR023048">
    <property type="entry name" value="NADH:quinone_OxRdtase_FMN_depd"/>
</dbReference>
<comment type="caution">
    <text evidence="6">Lacks conserved residue(s) required for the propagation of feature annotation.</text>
</comment>
<comment type="subunit">
    <text evidence="6">Homodimer.</text>
</comment>
<dbReference type="SUPFAM" id="SSF52218">
    <property type="entry name" value="Flavoproteins"/>
    <property type="match status" value="1"/>
</dbReference>
<evidence type="ECO:0000256" key="1">
    <source>
        <dbReference type="ARBA" id="ARBA00022630"/>
    </source>
</evidence>
<dbReference type="Gene3D" id="3.40.50.360">
    <property type="match status" value="1"/>
</dbReference>